<keyword evidence="2" id="KW-0732">Signal</keyword>
<proteinExistence type="predicted"/>
<dbReference type="EMBL" id="KZ987740">
    <property type="protein sequence ID" value="RKP15320.1"/>
    <property type="molecule type" value="Genomic_DNA"/>
</dbReference>
<reference evidence="4" key="1">
    <citation type="journal article" date="2018" name="Nat. Microbiol.">
        <title>Leveraging single-cell genomics to expand the fungal tree of life.</title>
        <authorList>
            <person name="Ahrendt S.R."/>
            <person name="Quandt C.A."/>
            <person name="Ciobanu D."/>
            <person name="Clum A."/>
            <person name="Salamov A."/>
            <person name="Andreopoulos B."/>
            <person name="Cheng J.F."/>
            <person name="Woyke T."/>
            <person name="Pelin A."/>
            <person name="Henrissat B."/>
            <person name="Reynolds N.K."/>
            <person name="Benny G.L."/>
            <person name="Smith M.E."/>
            <person name="James T.Y."/>
            <person name="Grigoriev I.V."/>
        </authorList>
    </citation>
    <scope>NUCLEOTIDE SEQUENCE [LARGE SCALE GENOMIC DNA]</scope>
</reference>
<organism evidence="3 4">
    <name type="scientific">Piptocephalis cylindrospora</name>
    <dbReference type="NCBI Taxonomy" id="1907219"/>
    <lineage>
        <taxon>Eukaryota</taxon>
        <taxon>Fungi</taxon>
        <taxon>Fungi incertae sedis</taxon>
        <taxon>Zoopagomycota</taxon>
        <taxon>Zoopagomycotina</taxon>
        <taxon>Zoopagomycetes</taxon>
        <taxon>Zoopagales</taxon>
        <taxon>Piptocephalidaceae</taxon>
        <taxon>Piptocephalis</taxon>
    </lineage>
</organism>
<sequence>MHTLPSFLFPLSIALMALTPATKGGFADQLGSKFSSGFKGLLGKGSQKAVSQTPESALPMHGAWGTTIQNNKKALKWAGTGVAVGTGLYATNEILNSGDSHGKSYDYLDEPGAYRGGYGGIGDGATDDNTPWVIRNGYVVPANSPPRSHTSSSDTRTVYSSQPLPGAGTNGQSNYAPSSSTFGAGHGGQGNDPPGQPTFGTRMNDQANYLRNPPPTYGEKQNFGAEDFFNPFAFQGYQDQYRTFRG</sequence>
<protein>
    <submittedName>
        <fullName evidence="3">Uncharacterized protein</fullName>
    </submittedName>
</protein>
<evidence type="ECO:0000256" key="1">
    <source>
        <dbReference type="SAM" id="MobiDB-lite"/>
    </source>
</evidence>
<feature type="compositionally biased region" description="Polar residues" evidence="1">
    <location>
        <begin position="170"/>
        <end position="182"/>
    </location>
</feature>
<feature type="compositionally biased region" description="Polar residues" evidence="1">
    <location>
        <begin position="198"/>
        <end position="209"/>
    </location>
</feature>
<dbReference type="AlphaFoldDB" id="A0A4P9YB22"/>
<dbReference type="OrthoDB" id="10644122at2759"/>
<feature type="signal peptide" evidence="2">
    <location>
        <begin position="1"/>
        <end position="24"/>
    </location>
</feature>
<feature type="compositionally biased region" description="Polar residues" evidence="1">
    <location>
        <begin position="145"/>
        <end position="163"/>
    </location>
</feature>
<evidence type="ECO:0000313" key="4">
    <source>
        <dbReference type="Proteomes" id="UP000267251"/>
    </source>
</evidence>
<feature type="chain" id="PRO_5020550021" evidence="2">
    <location>
        <begin position="25"/>
        <end position="246"/>
    </location>
</feature>
<gene>
    <name evidence="3" type="ORF">BJ684DRAFT_18337</name>
</gene>
<evidence type="ECO:0000256" key="2">
    <source>
        <dbReference type="SAM" id="SignalP"/>
    </source>
</evidence>
<keyword evidence="4" id="KW-1185">Reference proteome</keyword>
<feature type="region of interest" description="Disordered" evidence="1">
    <location>
        <begin position="136"/>
        <end position="223"/>
    </location>
</feature>
<name>A0A4P9YB22_9FUNG</name>
<accession>A0A4P9YB22</accession>
<dbReference type="Proteomes" id="UP000267251">
    <property type="component" value="Unassembled WGS sequence"/>
</dbReference>
<evidence type="ECO:0000313" key="3">
    <source>
        <dbReference type="EMBL" id="RKP15320.1"/>
    </source>
</evidence>